<dbReference type="GO" id="GO:0022857">
    <property type="term" value="F:transmembrane transporter activity"/>
    <property type="evidence" value="ECO:0007669"/>
    <property type="project" value="InterPro"/>
</dbReference>
<dbReference type="PROSITE" id="PS50850">
    <property type="entry name" value="MFS"/>
    <property type="match status" value="1"/>
</dbReference>
<evidence type="ECO:0000256" key="2">
    <source>
        <dbReference type="ARBA" id="ARBA00022475"/>
    </source>
</evidence>
<dbReference type="EMBL" id="CAACVI010000009">
    <property type="protein sequence ID" value="VEN73436.1"/>
    <property type="molecule type" value="Genomic_DNA"/>
</dbReference>
<dbReference type="InterPro" id="IPR050189">
    <property type="entry name" value="MFS_Efflux_Transporters"/>
</dbReference>
<dbReference type="InterPro" id="IPR036259">
    <property type="entry name" value="MFS_trans_sf"/>
</dbReference>
<evidence type="ECO:0000259" key="7">
    <source>
        <dbReference type="PROSITE" id="PS50850"/>
    </source>
</evidence>
<accession>A0A484HE06</accession>
<dbReference type="AlphaFoldDB" id="A0A484HE06"/>
<evidence type="ECO:0000256" key="5">
    <source>
        <dbReference type="ARBA" id="ARBA00023136"/>
    </source>
</evidence>
<dbReference type="InterPro" id="IPR020846">
    <property type="entry name" value="MFS_dom"/>
</dbReference>
<proteinExistence type="predicted"/>
<dbReference type="PANTHER" id="PTHR43124">
    <property type="entry name" value="PURINE EFFLUX PUMP PBUE"/>
    <property type="match status" value="1"/>
</dbReference>
<dbReference type="SUPFAM" id="SSF103473">
    <property type="entry name" value="MFS general substrate transporter"/>
    <property type="match status" value="1"/>
</dbReference>
<feature type="transmembrane region" description="Helical" evidence="6">
    <location>
        <begin position="536"/>
        <end position="558"/>
    </location>
</feature>
<feature type="transmembrane region" description="Helical" evidence="6">
    <location>
        <begin position="650"/>
        <end position="672"/>
    </location>
</feature>
<evidence type="ECO:0000256" key="1">
    <source>
        <dbReference type="ARBA" id="ARBA00004651"/>
    </source>
</evidence>
<feature type="transmembrane region" description="Helical" evidence="6">
    <location>
        <begin position="512"/>
        <end position="530"/>
    </location>
</feature>
<dbReference type="Pfam" id="PF07690">
    <property type="entry name" value="MFS_1"/>
    <property type="match status" value="1"/>
</dbReference>
<dbReference type="Gene3D" id="1.20.1250.20">
    <property type="entry name" value="MFS general substrate transporter like domains"/>
    <property type="match status" value="1"/>
</dbReference>
<feature type="transmembrane region" description="Helical" evidence="6">
    <location>
        <begin position="485"/>
        <end position="503"/>
    </location>
</feature>
<feature type="domain" description="Major facilitator superfamily (MFS) profile" evidence="7">
    <location>
        <begin position="443"/>
        <end position="738"/>
    </location>
</feature>
<keyword evidence="2" id="KW-1003">Cell membrane</keyword>
<name>A0A484HE06_9BACT</name>
<feature type="transmembrane region" description="Helical" evidence="6">
    <location>
        <begin position="404"/>
        <end position="425"/>
    </location>
</feature>
<evidence type="ECO:0000256" key="4">
    <source>
        <dbReference type="ARBA" id="ARBA00022989"/>
    </source>
</evidence>
<feature type="transmembrane region" description="Helical" evidence="6">
    <location>
        <begin position="687"/>
        <end position="706"/>
    </location>
</feature>
<keyword evidence="5 6" id="KW-0472">Membrane</keyword>
<evidence type="ECO:0000256" key="6">
    <source>
        <dbReference type="SAM" id="Phobius"/>
    </source>
</evidence>
<keyword evidence="3 6" id="KW-0812">Transmembrane</keyword>
<feature type="transmembrane region" description="Helical" evidence="6">
    <location>
        <begin position="597"/>
        <end position="623"/>
    </location>
</feature>
<feature type="transmembrane region" description="Helical" evidence="6">
    <location>
        <begin position="203"/>
        <end position="223"/>
    </location>
</feature>
<evidence type="ECO:0000313" key="8">
    <source>
        <dbReference type="EMBL" id="VEN73436.1"/>
    </source>
</evidence>
<gene>
    <name evidence="8" type="ORF">EPICR_170053</name>
</gene>
<dbReference type="InterPro" id="IPR011701">
    <property type="entry name" value="MFS"/>
</dbReference>
<feature type="transmembrane region" description="Helical" evidence="6">
    <location>
        <begin position="446"/>
        <end position="465"/>
    </location>
</feature>
<comment type="subcellular location">
    <subcellularLocation>
        <location evidence="1">Cell membrane</location>
        <topology evidence="1">Multi-pass membrane protein</topology>
    </subcellularLocation>
</comment>
<organism evidence="8">
    <name type="scientific">uncultured Desulfobacteraceae bacterium</name>
    <dbReference type="NCBI Taxonomy" id="218296"/>
    <lineage>
        <taxon>Bacteria</taxon>
        <taxon>Pseudomonadati</taxon>
        <taxon>Thermodesulfobacteriota</taxon>
        <taxon>Desulfobacteria</taxon>
        <taxon>Desulfobacterales</taxon>
        <taxon>Desulfobacteraceae</taxon>
        <taxon>environmental samples</taxon>
    </lineage>
</organism>
<reference evidence="8" key="1">
    <citation type="submission" date="2019-01" db="EMBL/GenBank/DDBJ databases">
        <authorList>
            <consortium name="Genoscope - CEA"/>
            <person name="William W."/>
        </authorList>
    </citation>
    <scope>NUCLEOTIDE SEQUENCE</scope>
    <source>
        <strain evidence="8">CR-1</strain>
    </source>
</reference>
<feature type="transmembrane region" description="Helical" evidence="6">
    <location>
        <begin position="718"/>
        <end position="736"/>
    </location>
</feature>
<keyword evidence="4 6" id="KW-1133">Transmembrane helix</keyword>
<sequence>MRRRSAAKGAFFLLVTALGFNAMLGLSHMEKLYVESMVSKQTLIGGDMKRKIEKSLAFGKNIRKFVGMEKLLEEARGHLGRKFHVEETSPGDGSMKADEPWEAAESGIDVSVALPDGVIVYSTKASFKKTSLPGPVLDLPAFSKTLKNGKKTPGHVKHGGVYFIALPLKAPFKKAPAGAAIITFDEKPVKKRVENLTRQSLRLMALILAGGAVLLALFLPMAVARRRESEKMSKFKISLAMFSVIALCQIVFTGLSALSFKNYSVRIAREKTAALTAMLQKDIHYLLSKGLRIERLAKMEVRLGEIIAAAPELERVAIHDAAGRPLYAASPGGVVHFSSHPDGPGEAPETADREPAEAEYILTRRLLKGGKTQAFSPGEAGVIRAVISQKALLDQIKKIALDSATVLVISILFSVEMLILIFMLMEKKTGGRKKKARAGPKAIRSAAFIFLFGSSLSISFVPLHMGKLYEPIFGVSKDMAMGLPISMEMFFAGISIMISGAWLDRRGWHEPFFAGLAAAALGSLYSWAAPDALHFILSRGAVGFGYGLAWMASQGFVISRAGEKNKNRGIAELVAGIFAGSICGGAAGAMLAERMGYNAVFLISAAILLFVIAYVCLFMRGAIEKPAPGTRKKTDAPRGLFIRFMLNRNVICLILLSAFPGAVAVVGLLNYFCPIYLNGIGASQSDIGRFFMIYGICMIYLAPFLSRRMDRAMNDKRYMVISGLLAGLGFMAFHLFKF</sequence>
<feature type="transmembrane region" description="Helical" evidence="6">
    <location>
        <begin position="235"/>
        <end position="260"/>
    </location>
</feature>
<feature type="transmembrane region" description="Helical" evidence="6">
    <location>
        <begin position="570"/>
        <end position="591"/>
    </location>
</feature>
<dbReference type="PANTHER" id="PTHR43124:SF3">
    <property type="entry name" value="CHLORAMPHENICOL EFFLUX PUMP RV0191"/>
    <property type="match status" value="1"/>
</dbReference>
<evidence type="ECO:0000256" key="3">
    <source>
        <dbReference type="ARBA" id="ARBA00022692"/>
    </source>
</evidence>
<protein>
    <submittedName>
        <fullName evidence="8">MFS transporter</fullName>
    </submittedName>
</protein>
<dbReference type="GO" id="GO:0005886">
    <property type="term" value="C:plasma membrane"/>
    <property type="evidence" value="ECO:0007669"/>
    <property type="project" value="UniProtKB-SubCell"/>
</dbReference>